<dbReference type="EMBL" id="FN555004">
    <property type="protein sequence ID" value="CBG40256.1"/>
    <property type="molecule type" value="Genomic_DNA"/>
</dbReference>
<reference evidence="2 3" key="1">
    <citation type="journal article" date="2010" name="BMC Genomics">
        <title>Comparative genomics and proteomics of Helicobacter mustelae, an ulcerogenic and carcinogenic gastric pathogen.</title>
        <authorList>
            <person name="O'Toole P.W."/>
            <person name="Snelling W.J."/>
            <person name="Canchaya C."/>
            <person name="Forde B.M."/>
            <person name="Hardie K.R."/>
            <person name="Josenhans C."/>
            <person name="Graham R.L.J."/>
            <person name="McMullan G."/>
            <person name="Parkhill J."/>
            <person name="Belda E."/>
            <person name="Bentley S.D."/>
        </authorList>
    </citation>
    <scope>NUCLEOTIDE SEQUENCE [LARGE SCALE GENOMIC DNA]</scope>
    <source>
        <strain evidence="3">ATCC 43772 / LMG 18044 / NCTC 12198 / 12198</strain>
    </source>
</reference>
<sequence>MHIDGEFEGNIHSKNTVMIGKSGHVHGNIVSQKLIVSGKFEGIAESEVVEILPMGKIEGKVITPEFVIERKGIFIGESKITLKENEKQGK</sequence>
<dbReference type="KEGG" id="hms:HMU09990"/>
<name>D3UID3_HELM1</name>
<dbReference type="HOGENOM" id="CLU_072799_3_1_7"/>
<evidence type="ECO:0008006" key="4">
    <source>
        <dbReference type="Google" id="ProtNLM"/>
    </source>
</evidence>
<evidence type="ECO:0000313" key="3">
    <source>
        <dbReference type="Proteomes" id="UP000001522"/>
    </source>
</evidence>
<proteinExistence type="inferred from homology"/>
<dbReference type="Pfam" id="PF04519">
    <property type="entry name" value="Bactofilin"/>
    <property type="match status" value="1"/>
</dbReference>
<accession>D3UID3</accession>
<dbReference type="PANTHER" id="PTHR35024:SF4">
    <property type="entry name" value="POLYMER-FORMING CYTOSKELETAL PROTEIN"/>
    <property type="match status" value="1"/>
</dbReference>
<dbReference type="STRING" id="679897.HMU09990"/>
<dbReference type="InterPro" id="IPR007607">
    <property type="entry name" value="BacA/B"/>
</dbReference>
<gene>
    <name evidence="2" type="ordered locus">HMU09990</name>
</gene>
<evidence type="ECO:0000313" key="2">
    <source>
        <dbReference type="EMBL" id="CBG40256.1"/>
    </source>
</evidence>
<dbReference type="Proteomes" id="UP000001522">
    <property type="component" value="Chromosome"/>
</dbReference>
<dbReference type="AlphaFoldDB" id="D3UID3"/>
<organism evidence="2 3">
    <name type="scientific">Helicobacter mustelae (strain ATCC 43772 / CCUG 25715 / CIP 103759 / LMG 18044 / NCTC 12198 / R85-136P)</name>
    <name type="common">Campylobacter mustelae</name>
    <dbReference type="NCBI Taxonomy" id="679897"/>
    <lineage>
        <taxon>Bacteria</taxon>
        <taxon>Pseudomonadati</taxon>
        <taxon>Campylobacterota</taxon>
        <taxon>Epsilonproteobacteria</taxon>
        <taxon>Campylobacterales</taxon>
        <taxon>Helicobacteraceae</taxon>
        <taxon>Helicobacter</taxon>
    </lineage>
</organism>
<evidence type="ECO:0000256" key="1">
    <source>
        <dbReference type="ARBA" id="ARBA00044755"/>
    </source>
</evidence>
<protein>
    <recommendedName>
        <fullName evidence="4">Polymer-forming cytoskeletal family protein</fullName>
    </recommendedName>
</protein>
<dbReference type="eggNOG" id="COG1664">
    <property type="taxonomic scope" value="Bacteria"/>
</dbReference>
<keyword evidence="3" id="KW-1185">Reference proteome</keyword>
<dbReference type="PANTHER" id="PTHR35024">
    <property type="entry name" value="HYPOTHETICAL CYTOSOLIC PROTEIN"/>
    <property type="match status" value="1"/>
</dbReference>
<comment type="similarity">
    <text evidence="1">Belongs to the bactofilin family.</text>
</comment>